<dbReference type="AlphaFoldDB" id="A0AAD3GB83"/>
<proteinExistence type="predicted"/>
<dbReference type="Proteomes" id="UP000441080">
    <property type="component" value="Unassembled WGS sequence"/>
</dbReference>
<organism evidence="1 2">
    <name type="scientific">Microcystis aeruginosa NIES-3807</name>
    <dbReference type="NCBI Taxonomy" id="2517785"/>
    <lineage>
        <taxon>Bacteria</taxon>
        <taxon>Bacillati</taxon>
        <taxon>Cyanobacteriota</taxon>
        <taxon>Cyanophyceae</taxon>
        <taxon>Oscillatoriophycideae</taxon>
        <taxon>Chroococcales</taxon>
        <taxon>Microcystaceae</taxon>
        <taxon>Microcystis</taxon>
    </lineage>
</organism>
<reference evidence="1 2" key="1">
    <citation type="submission" date="2019-02" db="EMBL/GenBank/DDBJ databases">
        <title>Draft genome sequence of Arthrospira platensis NIES-3807.</title>
        <authorList>
            <person name="Yamaguchi H."/>
            <person name="Suzuki S."/>
            <person name="Kawachi M."/>
        </authorList>
    </citation>
    <scope>NUCLEOTIDE SEQUENCE [LARGE SCALE GENOMIC DNA]</scope>
    <source>
        <strain evidence="1 2">NIES-3807</strain>
    </source>
</reference>
<name>A0AAD3GB83_MICAE</name>
<gene>
    <name evidence="1" type="ORF">NIES3807_40680</name>
</gene>
<protein>
    <submittedName>
        <fullName evidence="1">IS1 transposase</fullName>
    </submittedName>
</protein>
<accession>A0AAD3GB83</accession>
<evidence type="ECO:0000313" key="1">
    <source>
        <dbReference type="EMBL" id="GCL60879.1"/>
    </source>
</evidence>
<evidence type="ECO:0000313" key="2">
    <source>
        <dbReference type="Proteomes" id="UP000441080"/>
    </source>
</evidence>
<dbReference type="EMBL" id="BJCK01000129">
    <property type="protein sequence ID" value="GCL60879.1"/>
    <property type="molecule type" value="Genomic_DNA"/>
</dbReference>
<sequence length="43" mass="4935">MQCPECKSTHIRKNGINKQGKQNHICVTCGRQFINNYGIERVS</sequence>
<comment type="caution">
    <text evidence="1">The sequence shown here is derived from an EMBL/GenBank/DDBJ whole genome shotgun (WGS) entry which is preliminary data.</text>
</comment>